<protein>
    <recommendedName>
        <fullName evidence="2">histidine kinase</fullName>
        <ecNumber evidence="2">2.7.13.3</ecNumber>
    </recommendedName>
</protein>
<reference evidence="5" key="2">
    <citation type="submission" date="2020-09" db="EMBL/GenBank/DDBJ databases">
        <authorList>
            <person name="Sun Q."/>
            <person name="Zhou Y."/>
        </authorList>
    </citation>
    <scope>NUCLEOTIDE SEQUENCE</scope>
    <source>
        <strain evidence="5">CGMCC 1.15725</strain>
    </source>
</reference>
<dbReference type="Proteomes" id="UP000646365">
    <property type="component" value="Unassembled WGS sequence"/>
</dbReference>
<dbReference type="CDD" id="cd00082">
    <property type="entry name" value="HisKA"/>
    <property type="match status" value="1"/>
</dbReference>
<organism evidence="5 6">
    <name type="scientific">Aliidongia dinghuensis</name>
    <dbReference type="NCBI Taxonomy" id="1867774"/>
    <lineage>
        <taxon>Bacteria</taxon>
        <taxon>Pseudomonadati</taxon>
        <taxon>Pseudomonadota</taxon>
        <taxon>Alphaproteobacteria</taxon>
        <taxon>Rhodospirillales</taxon>
        <taxon>Dongiaceae</taxon>
        <taxon>Aliidongia</taxon>
    </lineage>
</organism>
<dbReference type="SUPFAM" id="SSF47384">
    <property type="entry name" value="Homodimeric domain of signal transducing histidine kinase"/>
    <property type="match status" value="1"/>
</dbReference>
<evidence type="ECO:0000259" key="4">
    <source>
        <dbReference type="SMART" id="SM00388"/>
    </source>
</evidence>
<dbReference type="GO" id="GO:0000155">
    <property type="term" value="F:phosphorelay sensor kinase activity"/>
    <property type="evidence" value="ECO:0007669"/>
    <property type="project" value="InterPro"/>
</dbReference>
<proteinExistence type="predicted"/>
<feature type="compositionally biased region" description="Basic and acidic residues" evidence="3">
    <location>
        <begin position="8"/>
        <end position="20"/>
    </location>
</feature>
<dbReference type="InterPro" id="IPR003661">
    <property type="entry name" value="HisK_dim/P_dom"/>
</dbReference>
<sequence length="140" mass="14957">MRTGNEGRGTKDECGSREVEMESMPKAQNSALGEFAASIAHEITEPLSAIAMNGETSLRWLDRTEPNLGKVRELLQRIVDDARRAADIVARIQAEATGPDVTGPDVTGPEVTGPEAIRPAARDGAVASRRHRAIDDGSPL</sequence>
<accession>A0A8J2Z0Q2</accession>
<feature type="domain" description="Signal transduction histidine kinase dimerisation/phosphoacceptor" evidence="4">
    <location>
        <begin position="31"/>
        <end position="97"/>
    </location>
</feature>
<evidence type="ECO:0000256" key="2">
    <source>
        <dbReference type="ARBA" id="ARBA00012438"/>
    </source>
</evidence>
<evidence type="ECO:0000313" key="6">
    <source>
        <dbReference type="Proteomes" id="UP000646365"/>
    </source>
</evidence>
<dbReference type="InterPro" id="IPR036097">
    <property type="entry name" value="HisK_dim/P_sf"/>
</dbReference>
<dbReference type="EMBL" id="BMJQ01000022">
    <property type="protein sequence ID" value="GGF45015.1"/>
    <property type="molecule type" value="Genomic_DNA"/>
</dbReference>
<comment type="caution">
    <text evidence="5">The sequence shown here is derived from an EMBL/GenBank/DDBJ whole genome shotgun (WGS) entry which is preliminary data.</text>
</comment>
<dbReference type="SMART" id="SM00388">
    <property type="entry name" value="HisKA"/>
    <property type="match status" value="1"/>
</dbReference>
<feature type="region of interest" description="Disordered" evidence="3">
    <location>
        <begin position="1"/>
        <end position="29"/>
    </location>
</feature>
<dbReference type="Pfam" id="PF00512">
    <property type="entry name" value="HisKA"/>
    <property type="match status" value="1"/>
</dbReference>
<gene>
    <name evidence="5" type="ORF">GCM10011611_59300</name>
</gene>
<dbReference type="EC" id="2.7.13.3" evidence="2"/>
<keyword evidence="6" id="KW-1185">Reference proteome</keyword>
<evidence type="ECO:0000256" key="1">
    <source>
        <dbReference type="ARBA" id="ARBA00000085"/>
    </source>
</evidence>
<comment type="catalytic activity">
    <reaction evidence="1">
        <text>ATP + protein L-histidine = ADP + protein N-phospho-L-histidine.</text>
        <dbReference type="EC" id="2.7.13.3"/>
    </reaction>
</comment>
<dbReference type="AlphaFoldDB" id="A0A8J2Z0Q2"/>
<name>A0A8J2Z0Q2_9PROT</name>
<reference evidence="5" key="1">
    <citation type="journal article" date="2014" name="Int. J. Syst. Evol. Microbiol.">
        <title>Complete genome sequence of Corynebacterium casei LMG S-19264T (=DSM 44701T), isolated from a smear-ripened cheese.</title>
        <authorList>
            <consortium name="US DOE Joint Genome Institute (JGI-PGF)"/>
            <person name="Walter F."/>
            <person name="Albersmeier A."/>
            <person name="Kalinowski J."/>
            <person name="Ruckert C."/>
        </authorList>
    </citation>
    <scope>NUCLEOTIDE SEQUENCE</scope>
    <source>
        <strain evidence="5">CGMCC 1.15725</strain>
    </source>
</reference>
<evidence type="ECO:0000313" key="5">
    <source>
        <dbReference type="EMBL" id="GGF45015.1"/>
    </source>
</evidence>
<evidence type="ECO:0000256" key="3">
    <source>
        <dbReference type="SAM" id="MobiDB-lite"/>
    </source>
</evidence>
<dbReference type="Gene3D" id="1.10.287.130">
    <property type="match status" value="1"/>
</dbReference>
<feature type="region of interest" description="Disordered" evidence="3">
    <location>
        <begin position="96"/>
        <end position="140"/>
    </location>
</feature>